<organism evidence="1">
    <name type="scientific">bioreactor metagenome</name>
    <dbReference type="NCBI Taxonomy" id="1076179"/>
    <lineage>
        <taxon>unclassified sequences</taxon>
        <taxon>metagenomes</taxon>
        <taxon>ecological metagenomes</taxon>
    </lineage>
</organism>
<sequence>MGLDELAVNAGQVDLAQVDAGLGMGLPPGDDGEQAWPGLGQRQRLERAFLQPGQQGRAGLPGALGQARELRPVVLLAQPGDGAFRRVDPGCRR</sequence>
<proteinExistence type="predicted"/>
<dbReference type="EMBL" id="VSSQ01116325">
    <property type="protein sequence ID" value="MPN51328.1"/>
    <property type="molecule type" value="Genomic_DNA"/>
</dbReference>
<comment type="caution">
    <text evidence="1">The sequence shown here is derived from an EMBL/GenBank/DDBJ whole genome shotgun (WGS) entry which is preliminary data.</text>
</comment>
<reference evidence="1" key="1">
    <citation type="submission" date="2019-08" db="EMBL/GenBank/DDBJ databases">
        <authorList>
            <person name="Kucharzyk K."/>
            <person name="Murdoch R.W."/>
            <person name="Higgins S."/>
            <person name="Loffler F."/>
        </authorList>
    </citation>
    <scope>NUCLEOTIDE SEQUENCE</scope>
</reference>
<name>A0A645IJ62_9ZZZZ</name>
<evidence type="ECO:0000313" key="1">
    <source>
        <dbReference type="EMBL" id="MPN51328.1"/>
    </source>
</evidence>
<gene>
    <name evidence="1" type="ORF">SDC9_198971</name>
</gene>
<protein>
    <submittedName>
        <fullName evidence="1">Uncharacterized protein</fullName>
    </submittedName>
</protein>
<accession>A0A645IJ62</accession>
<dbReference type="AlphaFoldDB" id="A0A645IJ62"/>